<evidence type="ECO:0000313" key="1">
    <source>
        <dbReference type="EMBL" id="SPT53086.1"/>
    </source>
</evidence>
<accession>A0ABY1VNZ0</accession>
<protein>
    <submittedName>
        <fullName evidence="2">Uncharacterized protein</fullName>
    </submittedName>
</protein>
<evidence type="ECO:0000313" key="2">
    <source>
        <dbReference type="EMBL" id="SPT53770.1"/>
    </source>
</evidence>
<evidence type="ECO:0000313" key="3">
    <source>
        <dbReference type="Proteomes" id="UP000250006"/>
    </source>
</evidence>
<proteinExistence type="predicted"/>
<name>A0ABY1VNZ0_9ACTO</name>
<organism evidence="2 3">
    <name type="scientific">Actinomyces bovis</name>
    <dbReference type="NCBI Taxonomy" id="1658"/>
    <lineage>
        <taxon>Bacteria</taxon>
        <taxon>Bacillati</taxon>
        <taxon>Actinomycetota</taxon>
        <taxon>Actinomycetes</taxon>
        <taxon>Actinomycetales</taxon>
        <taxon>Actinomycetaceae</taxon>
        <taxon>Actinomyces</taxon>
    </lineage>
</organism>
<gene>
    <name evidence="1" type="ORF">NCTC11535_00744</name>
    <name evidence="2" type="ORF">NCTC11535_01453</name>
</gene>
<dbReference type="EMBL" id="UAPQ01000008">
    <property type="protein sequence ID" value="SPT53770.1"/>
    <property type="molecule type" value="Genomic_DNA"/>
</dbReference>
<dbReference type="Proteomes" id="UP000250006">
    <property type="component" value="Unassembled WGS sequence"/>
</dbReference>
<dbReference type="EMBL" id="UAPQ01000004">
    <property type="protein sequence ID" value="SPT53086.1"/>
    <property type="molecule type" value="Genomic_DNA"/>
</dbReference>
<sequence length="106" mass="11866">MMQYNAPRPWQVSLAYLGIRDGVRTPPIRRVCVHGNGHGLGRATHVHTYQQDGRELCAPVDDTFPQCPISPSVSNEERCMMFMAFARLCHVDTSGLAWVDPPEGTR</sequence>
<reference evidence="2 3" key="1">
    <citation type="submission" date="2018-06" db="EMBL/GenBank/DDBJ databases">
        <authorList>
            <consortium name="Pathogen Informatics"/>
            <person name="Doyle S."/>
        </authorList>
    </citation>
    <scope>NUCLEOTIDE SEQUENCE [LARGE SCALE GENOMIC DNA]</scope>
    <source>
        <strain evidence="2 3">NCTC11535</strain>
    </source>
</reference>
<keyword evidence="3" id="KW-1185">Reference proteome</keyword>
<comment type="caution">
    <text evidence="2">The sequence shown here is derived from an EMBL/GenBank/DDBJ whole genome shotgun (WGS) entry which is preliminary data.</text>
</comment>